<feature type="domain" description="TOG" evidence="5">
    <location>
        <begin position="461"/>
        <end position="694"/>
    </location>
</feature>
<feature type="region of interest" description="Disordered" evidence="4">
    <location>
        <begin position="690"/>
        <end position="729"/>
    </location>
</feature>
<feature type="region of interest" description="Disordered" evidence="4">
    <location>
        <begin position="1927"/>
        <end position="1949"/>
    </location>
</feature>
<accession>A0ABM1EAN0</accession>
<dbReference type="Pfam" id="PF12348">
    <property type="entry name" value="CLASP_N"/>
    <property type="match status" value="1"/>
</dbReference>
<feature type="region of interest" description="Disordered" evidence="4">
    <location>
        <begin position="1983"/>
        <end position="2065"/>
    </location>
</feature>
<feature type="compositionally biased region" description="Basic residues" evidence="4">
    <location>
        <begin position="431"/>
        <end position="446"/>
    </location>
</feature>
<dbReference type="InterPro" id="IPR011989">
    <property type="entry name" value="ARM-like"/>
</dbReference>
<evidence type="ECO:0000313" key="6">
    <source>
        <dbReference type="Proteomes" id="UP000695022"/>
    </source>
</evidence>
<dbReference type="RefSeq" id="XP_014669251.1">
    <property type="nucleotide sequence ID" value="XM_014813765.1"/>
</dbReference>
<dbReference type="GeneID" id="106810413"/>
<protein>
    <submittedName>
        <fullName evidence="7">Cytoskeleton-associated protein 5-like</fullName>
    </submittedName>
</protein>
<feature type="compositionally biased region" description="Low complexity" evidence="4">
    <location>
        <begin position="1432"/>
        <end position="1450"/>
    </location>
</feature>
<dbReference type="InterPro" id="IPR034085">
    <property type="entry name" value="TOG"/>
</dbReference>
<feature type="domain" description="TOG" evidence="5">
    <location>
        <begin position="202"/>
        <end position="390"/>
    </location>
</feature>
<keyword evidence="6" id="KW-1185">Reference proteome</keyword>
<sequence length="2065" mass="225619">MGDDEWIKLPTEEKVLHKVWKARVAGYEEAMQMFARARDDKAPEFGRYLGLLKKFVVDNNIVAQEKGLDAVLSFLENAHHTLSAKTVGEVISGIVAKCLNARARTKEKGQEVIMIYIELEKHELVMEELIKGLANKQPKIVTACLETIKMAVRGFGSKTFQLKPVVKLIPSLLEDRDKDVREQTKQLTVEVYRWIGGAVKPQLANIKPVQFLQIIAKDTNVMVVAAAAKCLAGLAAGLRKKFSPYAGQCVPTLLEKFKEKKPMVVTALREAIDAIYLTTTLDSVSEDVIASMESKSPSVKVETALFLSRCFVRCTLATLPKKVLKPLVAPMIKAINEPDPNVRDASAECLGTALKVVGEKGMGPFIAEVDKLKQDKIKECCEKSVLLNANGQPRGGATSSSATSAPAKKVTIQEPPPAAAMKKPAPGKRPAPTKKKPPASRAKKAGGKPPPAEKPDIVEREMSVEEIEEKAAEILPAQVLPGLASSNWKERLAAMEAFTETVKRTENWDAACQVCVGVLCVRKPGLRDSNFQVEKLKLELLALLAASGRFSRRSVDLALHDAVDRVGDGKSGAAAGTALTAMAEATSLGYLAENVVGYAFTQKNPKNQAESLNWLAQAIKEFGFQGVNAKAIKDSVKKALAAINPAVRQAGITLLGVMYMYVGPPLRVLFEDEKAALLQQIDAEIEKVRDTPAPQPTRGVAAARAGSAAESDEREEEDEDGGGEGGIGIQDMVTRSDVSAQLTPVLLEQMSDKNWKVRCEALSSLKLIITEAKYITGNLAELPSALKPRLTESNKMLQMTTLGIVQAMGGALGPHCKQHIRTVGPSIITCMGDAKPQVRQTAVATLNAWVDHTGILPLLEGEGLTDLIKTENPFLRSELLTWLAPKLEVTKKVPAADLRESLPYLYTCLEDRNADVRKAANDTLVPFMIHVGYPRMTEAASKLKPSSRTQVMGILEKAREKLPAKAPPPPKKAASSAKLKLEEAAPPPHKSASAPMLETMDQQKVIWIDELLKDGEKCNLLAGHADQLVLVSSLQLRLTYSKYMQECAGEVITIYRCLMATLIAAGDPKDPVRKVVKNILRLVYKVYPASKMFTYIIDGLKSKNARQRTAEVLCSVTGARGRSSVTCAQAPPSAKSKKPADEEFGPTLVNNDSKRQRLRDEEKLKVLKWNFTQPRQEFVDQLKEQMQNNVSTPLLTQMFHADFKHHIKAIDALCEAITTSEDATVAQLDLVLKWLTLRFFDTNPSVLLRGLDYLGSLFTALSQRGYNLPDAEASSFIPYLVMKAGDPKDPVRKVVKNILRLVYKVYPASKMFTYIIDGLKSKNARQRTECLDELGYFIEVFGSTVCQASVRCGAEAHCSADRAIATTACATPRLNTRRAAPSAHRRRQRAPLASGQLADKDQSLLDERIKRSAKNRAACATRQAEPEDKQAKAASKNAAAADQRLQAAEAPPVRPRSLILDLEESMSESDCSGKARLIDIPDLEDEPIHLPVTRGRAPSPAMKVLHQSTDTQSTLDLVVSQIASKDIRTSIHALAQHYHPRGSLNVNTCGDSIGFSCGGSLSTWFLSRLLPACRITTCGDLSMRAILKRSGEEGSGKHFGLTSYKVYPASKMFTYIIDGLKSKNALCQRTVKVTCELVQRVLGSTSSAECRCGAEVIAQQIGDRDNGVPQRRRSNNRRVQPTSSSAGQHAPLRRDSCGQDQSLLDRSALKRSAKNRAAVRDAAAEPEDQARRSLRAMNALLDQRLHFFKRRYLREGRVTKETWRLSKTILHSLAKLKGNEIVTHLKLIENAEESEISQYLQKVLRTGFSVKPTTNNTTIRMRTGYSNVERDMFVGAISIAKLDVFSAIKFRGYSNKSTRRLSKSCHDMLAEIFKKIGSKENTKEGLSDLYDFKLTYPDADIEPFLCKSSQFFQSYIERGLRDIERARQSKPGSKPSGGGGSGGPSATAAASELENLSAFDYMEKLKALRARCGHTEAAGVAKKEALGNSTANKENRKSPAEGGMSMISQKAGEAEEASGDRESPGSNAGAGSSGGAGSATETNTAEVLDLKKRLEKIKTGAIKTE</sequence>
<feature type="region of interest" description="Disordered" evidence="4">
    <location>
        <begin position="959"/>
        <end position="995"/>
    </location>
</feature>
<name>A0ABM1EAN0_PRICU</name>
<feature type="compositionally biased region" description="Basic and acidic residues" evidence="4">
    <location>
        <begin position="1718"/>
        <end position="1730"/>
    </location>
</feature>
<comment type="subcellular location">
    <subcellularLocation>
        <location evidence="1">Cytoplasm</location>
        <location evidence="1">Cytoskeleton</location>
    </subcellularLocation>
</comment>
<dbReference type="InterPro" id="IPR024395">
    <property type="entry name" value="CLASP_N_dom"/>
</dbReference>
<evidence type="ECO:0000259" key="5">
    <source>
        <dbReference type="SMART" id="SM01349"/>
    </source>
</evidence>
<feature type="region of interest" description="Disordered" evidence="4">
    <location>
        <begin position="1125"/>
        <end position="1149"/>
    </location>
</feature>
<dbReference type="Gene3D" id="1.25.10.10">
    <property type="entry name" value="Leucine-rich Repeat Variant"/>
    <property type="match status" value="6"/>
</dbReference>
<dbReference type="Pfam" id="PF21041">
    <property type="entry name" value="XMAP215_CLASP_TOG"/>
    <property type="match status" value="3"/>
</dbReference>
<feature type="domain" description="TOG" evidence="5">
    <location>
        <begin position="731"/>
        <end position="968"/>
    </location>
</feature>
<feature type="region of interest" description="Disordered" evidence="4">
    <location>
        <begin position="1375"/>
        <end position="1403"/>
    </location>
</feature>
<feature type="compositionally biased region" description="Low complexity" evidence="4">
    <location>
        <begin position="397"/>
        <end position="407"/>
    </location>
</feature>
<dbReference type="InterPro" id="IPR016024">
    <property type="entry name" value="ARM-type_fold"/>
</dbReference>
<dbReference type="InterPro" id="IPR048491">
    <property type="entry name" value="XMAP215_CLASP_TOG"/>
</dbReference>
<evidence type="ECO:0000256" key="4">
    <source>
        <dbReference type="SAM" id="MobiDB-lite"/>
    </source>
</evidence>
<proteinExistence type="predicted"/>
<evidence type="ECO:0000256" key="1">
    <source>
        <dbReference type="ARBA" id="ARBA00004245"/>
    </source>
</evidence>
<dbReference type="Proteomes" id="UP000695022">
    <property type="component" value="Unplaced"/>
</dbReference>
<evidence type="ECO:0000256" key="3">
    <source>
        <dbReference type="ARBA" id="ARBA00023212"/>
    </source>
</evidence>
<dbReference type="PANTHER" id="PTHR12609">
    <property type="entry name" value="MICROTUBULE ASSOCIATED PROTEIN XMAP215"/>
    <property type="match status" value="1"/>
</dbReference>
<feature type="region of interest" description="Disordered" evidence="4">
    <location>
        <begin position="388"/>
        <end position="458"/>
    </location>
</feature>
<feature type="region of interest" description="Disordered" evidence="4">
    <location>
        <begin position="1663"/>
        <end position="1699"/>
    </location>
</feature>
<feature type="compositionally biased region" description="Basic and acidic residues" evidence="4">
    <location>
        <begin position="2048"/>
        <end position="2065"/>
    </location>
</feature>
<feature type="region of interest" description="Disordered" evidence="4">
    <location>
        <begin position="1711"/>
        <end position="1730"/>
    </location>
</feature>
<dbReference type="SMART" id="SM01349">
    <property type="entry name" value="TOG"/>
    <property type="match status" value="5"/>
</dbReference>
<feature type="compositionally biased region" description="Acidic residues" evidence="4">
    <location>
        <begin position="710"/>
        <end position="722"/>
    </location>
</feature>
<feature type="compositionally biased region" description="Polar residues" evidence="4">
    <location>
        <begin position="1677"/>
        <end position="1687"/>
    </location>
</feature>
<feature type="domain" description="TOG" evidence="5">
    <location>
        <begin position="1"/>
        <end position="201"/>
    </location>
</feature>
<feature type="domain" description="TOG" evidence="5">
    <location>
        <begin position="1177"/>
        <end position="1418"/>
    </location>
</feature>
<reference evidence="7" key="1">
    <citation type="submission" date="2025-08" db="UniProtKB">
        <authorList>
            <consortium name="RefSeq"/>
        </authorList>
    </citation>
    <scope>IDENTIFICATION</scope>
</reference>
<feature type="region of interest" description="Disordered" evidence="4">
    <location>
        <begin position="1415"/>
        <end position="1452"/>
    </location>
</feature>
<organism evidence="6 7">
    <name type="scientific">Priapulus caudatus</name>
    <name type="common">Priapulid worm</name>
    <dbReference type="NCBI Taxonomy" id="37621"/>
    <lineage>
        <taxon>Eukaryota</taxon>
        <taxon>Metazoa</taxon>
        <taxon>Ecdysozoa</taxon>
        <taxon>Scalidophora</taxon>
        <taxon>Priapulida</taxon>
        <taxon>Priapulimorpha</taxon>
        <taxon>Priapulimorphida</taxon>
        <taxon>Priapulidae</taxon>
        <taxon>Priapulus</taxon>
    </lineage>
</organism>
<feature type="compositionally biased region" description="Low complexity" evidence="4">
    <location>
        <begin position="419"/>
        <end position="430"/>
    </location>
</feature>
<dbReference type="SUPFAM" id="SSF48371">
    <property type="entry name" value="ARM repeat"/>
    <property type="match status" value="2"/>
</dbReference>
<evidence type="ECO:0000256" key="2">
    <source>
        <dbReference type="ARBA" id="ARBA00022490"/>
    </source>
</evidence>
<evidence type="ECO:0000313" key="7">
    <source>
        <dbReference type="RefSeq" id="XP_014669251.1"/>
    </source>
</evidence>
<gene>
    <name evidence="7" type="primary">LOC106810413</name>
</gene>
<dbReference type="InterPro" id="IPR045110">
    <property type="entry name" value="XMAP215"/>
</dbReference>
<keyword evidence="3" id="KW-0206">Cytoskeleton</keyword>
<keyword evidence="2" id="KW-0963">Cytoplasm</keyword>